<comment type="caution">
    <text evidence="2">The sequence shown here is derived from an EMBL/GenBank/DDBJ whole genome shotgun (WGS) entry which is preliminary data.</text>
</comment>
<feature type="compositionally biased region" description="Polar residues" evidence="1">
    <location>
        <begin position="90"/>
        <end position="104"/>
    </location>
</feature>
<keyword evidence="3" id="KW-1185">Reference proteome</keyword>
<feature type="compositionally biased region" description="Low complexity" evidence="1">
    <location>
        <begin position="63"/>
        <end position="85"/>
    </location>
</feature>
<dbReference type="Pfam" id="PF07454">
    <property type="entry name" value="SpoIIP"/>
    <property type="match status" value="1"/>
</dbReference>
<dbReference type="RefSeq" id="WP_130432669.1">
    <property type="nucleotide sequence ID" value="NZ_SGXF01000001.1"/>
</dbReference>
<dbReference type="EMBL" id="SGXF01000001">
    <property type="protein sequence ID" value="RZT02360.1"/>
    <property type="molecule type" value="Genomic_DNA"/>
</dbReference>
<protein>
    <submittedName>
        <fullName evidence="2">Stage II sporulation protein P</fullName>
    </submittedName>
</protein>
<dbReference type="Proteomes" id="UP000292927">
    <property type="component" value="Unassembled WGS sequence"/>
</dbReference>
<accession>A0A4Q7PSU3</accession>
<dbReference type="AlphaFoldDB" id="A0A4Q7PSU3"/>
<organism evidence="2 3">
    <name type="scientific">Cuneatibacter caecimuris</name>
    <dbReference type="NCBI Taxonomy" id="1796618"/>
    <lineage>
        <taxon>Bacteria</taxon>
        <taxon>Bacillati</taxon>
        <taxon>Bacillota</taxon>
        <taxon>Clostridia</taxon>
        <taxon>Lachnospirales</taxon>
        <taxon>Lachnospiraceae</taxon>
        <taxon>Cuneatibacter</taxon>
    </lineage>
</organism>
<name>A0A4Q7PSU3_9FIRM</name>
<dbReference type="OrthoDB" id="1633470at2"/>
<gene>
    <name evidence="2" type="ORF">EV209_0473</name>
</gene>
<reference evidence="2 3" key="1">
    <citation type="submission" date="2019-02" db="EMBL/GenBank/DDBJ databases">
        <title>Genomic Encyclopedia of Type Strains, Phase IV (KMG-IV): sequencing the most valuable type-strain genomes for metagenomic binning, comparative biology and taxonomic classification.</title>
        <authorList>
            <person name="Goeker M."/>
        </authorList>
    </citation>
    <scope>NUCLEOTIDE SEQUENCE [LARGE SCALE GENOMIC DNA]</scope>
    <source>
        <strain evidence="2 3">DSM 29486</strain>
    </source>
</reference>
<evidence type="ECO:0000256" key="1">
    <source>
        <dbReference type="SAM" id="MobiDB-lite"/>
    </source>
</evidence>
<evidence type="ECO:0000313" key="3">
    <source>
        <dbReference type="Proteomes" id="UP000292927"/>
    </source>
</evidence>
<sequence>MKWLKKMEKGLAVLLLQFWLPVFGIIAPGSAQEVENPKDPAYEEYRELAAMHQEEELFVQAREQSPPTIPEPSETQSESQSAAPPESSPVPTQENPAPQPSETPTDAAASGLPSIISSQTGINLRMEQALAGCGISLDKAMDLNYVLPQLYVVQSGIPIDSSVINPEVFLKKDLRIKGSGSQPQILIYHTHSQEAFADSVPGDTSQTIVGVGDKLASILHDTYGYNVLHHTGIYDMTDGKLDRDPAYSKALPELQKILAEYPSIELVIDLHRDGVREDLRLVTEVDGKQTARLMFFNGLCRNESGDIPDLIHPYREQNLAFSFQLMLEARAVKEDWPRFIYARPMRYNQHLGPVSALIEVGAQTNTVEEAMNAAEPLARIIDQVVGK</sequence>
<evidence type="ECO:0000313" key="2">
    <source>
        <dbReference type="EMBL" id="RZT02360.1"/>
    </source>
</evidence>
<proteinExistence type="predicted"/>
<dbReference type="InterPro" id="IPR010897">
    <property type="entry name" value="Spore_II_P"/>
</dbReference>
<feature type="region of interest" description="Disordered" evidence="1">
    <location>
        <begin position="53"/>
        <end position="112"/>
    </location>
</feature>